<name>A0A4Y2NXH9_ARAVE</name>
<dbReference type="GO" id="GO:0003676">
    <property type="term" value="F:nucleic acid binding"/>
    <property type="evidence" value="ECO:0007669"/>
    <property type="project" value="InterPro"/>
</dbReference>
<sequence length="180" mass="20631">MQIVQKLLQRVAFAEEMLSRIENEHDFLIHRIFAGEATSHVSNKVNISTTAEIGAQNIPTVYRKLKEKVRKSMFCALSHDTVIEQFFFSETSVTANILLDILQIYAIPQMQHLLLTVIFQKDAGVRMLEHFAETGLPAALQRDPTWKCTDFFLELCEYCFLISHISYGFAFRLSIVTSPN</sequence>
<evidence type="ECO:0000313" key="1">
    <source>
        <dbReference type="EMBL" id="GBN42677.1"/>
    </source>
</evidence>
<dbReference type="Gene3D" id="3.30.420.10">
    <property type="entry name" value="Ribonuclease H-like superfamily/Ribonuclease H"/>
    <property type="match status" value="1"/>
</dbReference>
<gene>
    <name evidence="1" type="ORF">AVEN_162132_1</name>
</gene>
<organism evidence="1 2">
    <name type="scientific">Araneus ventricosus</name>
    <name type="common">Orbweaver spider</name>
    <name type="synonym">Epeira ventricosa</name>
    <dbReference type="NCBI Taxonomy" id="182803"/>
    <lineage>
        <taxon>Eukaryota</taxon>
        <taxon>Metazoa</taxon>
        <taxon>Ecdysozoa</taxon>
        <taxon>Arthropoda</taxon>
        <taxon>Chelicerata</taxon>
        <taxon>Arachnida</taxon>
        <taxon>Araneae</taxon>
        <taxon>Araneomorphae</taxon>
        <taxon>Entelegynae</taxon>
        <taxon>Araneoidea</taxon>
        <taxon>Araneidae</taxon>
        <taxon>Araneus</taxon>
    </lineage>
</organism>
<dbReference type="PANTHER" id="PTHR47326:SF1">
    <property type="entry name" value="HTH PSQ-TYPE DOMAIN-CONTAINING PROTEIN"/>
    <property type="match status" value="1"/>
</dbReference>
<proteinExistence type="predicted"/>
<dbReference type="Proteomes" id="UP000499080">
    <property type="component" value="Unassembled WGS sequence"/>
</dbReference>
<dbReference type="PANTHER" id="PTHR47326">
    <property type="entry name" value="TRANSPOSABLE ELEMENT TC3 TRANSPOSASE-LIKE PROTEIN"/>
    <property type="match status" value="1"/>
</dbReference>
<dbReference type="AlphaFoldDB" id="A0A4Y2NXH9"/>
<reference evidence="1 2" key="1">
    <citation type="journal article" date="2019" name="Sci. Rep.">
        <title>Orb-weaving spider Araneus ventricosus genome elucidates the spidroin gene catalogue.</title>
        <authorList>
            <person name="Kono N."/>
            <person name="Nakamura H."/>
            <person name="Ohtoshi R."/>
            <person name="Moran D.A.P."/>
            <person name="Shinohara A."/>
            <person name="Yoshida Y."/>
            <person name="Fujiwara M."/>
            <person name="Mori M."/>
            <person name="Tomita M."/>
            <person name="Arakawa K."/>
        </authorList>
    </citation>
    <scope>NUCLEOTIDE SEQUENCE [LARGE SCALE GENOMIC DNA]</scope>
</reference>
<keyword evidence="2" id="KW-1185">Reference proteome</keyword>
<comment type="caution">
    <text evidence="1">The sequence shown here is derived from an EMBL/GenBank/DDBJ whole genome shotgun (WGS) entry which is preliminary data.</text>
</comment>
<dbReference type="EMBL" id="BGPR01009845">
    <property type="protein sequence ID" value="GBN42677.1"/>
    <property type="molecule type" value="Genomic_DNA"/>
</dbReference>
<accession>A0A4Y2NXH9</accession>
<protein>
    <submittedName>
        <fullName evidence="1">Uncharacterized protein</fullName>
    </submittedName>
</protein>
<dbReference type="InterPro" id="IPR036397">
    <property type="entry name" value="RNaseH_sf"/>
</dbReference>
<evidence type="ECO:0000313" key="2">
    <source>
        <dbReference type="Proteomes" id="UP000499080"/>
    </source>
</evidence>